<proteinExistence type="predicted"/>
<gene>
    <name evidence="1" type="ORF">B0I29_110148</name>
</gene>
<evidence type="ECO:0000313" key="1">
    <source>
        <dbReference type="EMBL" id="RAK35394.1"/>
    </source>
</evidence>
<reference evidence="1 2" key="1">
    <citation type="submission" date="2018-06" db="EMBL/GenBank/DDBJ databases">
        <title>Genomic Encyclopedia of Type Strains, Phase III (KMG-III): the genomes of soil and plant-associated and newly described type strains.</title>
        <authorList>
            <person name="Whitman W."/>
        </authorList>
    </citation>
    <scope>NUCLEOTIDE SEQUENCE [LARGE SCALE GENOMIC DNA]</scope>
    <source>
        <strain evidence="1 2">CGMCC 4.7090</strain>
    </source>
</reference>
<name>A0A327Z9P7_9ACTN</name>
<protein>
    <submittedName>
        <fullName evidence="1">Uncharacterized protein</fullName>
    </submittedName>
</protein>
<organism evidence="1 2">
    <name type="scientific">Actinoplanes lutulentus</name>
    <dbReference type="NCBI Taxonomy" id="1287878"/>
    <lineage>
        <taxon>Bacteria</taxon>
        <taxon>Bacillati</taxon>
        <taxon>Actinomycetota</taxon>
        <taxon>Actinomycetes</taxon>
        <taxon>Micromonosporales</taxon>
        <taxon>Micromonosporaceae</taxon>
        <taxon>Actinoplanes</taxon>
    </lineage>
</organism>
<keyword evidence="2" id="KW-1185">Reference proteome</keyword>
<evidence type="ECO:0000313" key="2">
    <source>
        <dbReference type="Proteomes" id="UP000249341"/>
    </source>
</evidence>
<accession>A0A327Z9P7</accession>
<sequence>MDGEVPACPAGSRHYRGWVDQGEQTQARCSGDHEIFKERPFPFPGDRFPEDLGAVIQRTVSDGAEPAREVIHLDDNGWLVSDGVNDWNAPGAVQVACLTHLVDLDPSVEQVANLPLGHVAFRKDARSPWTVEPFAGLED</sequence>
<dbReference type="EMBL" id="QLMJ01000010">
    <property type="protein sequence ID" value="RAK35394.1"/>
    <property type="molecule type" value="Genomic_DNA"/>
</dbReference>
<dbReference type="AlphaFoldDB" id="A0A327Z9P7"/>
<dbReference type="Proteomes" id="UP000249341">
    <property type="component" value="Unassembled WGS sequence"/>
</dbReference>
<comment type="caution">
    <text evidence="1">The sequence shown here is derived from an EMBL/GenBank/DDBJ whole genome shotgun (WGS) entry which is preliminary data.</text>
</comment>